<keyword evidence="1" id="KW-0732">Signal</keyword>
<proteinExistence type="predicted"/>
<dbReference type="AlphaFoldDB" id="A0A238UBN5"/>
<evidence type="ECO:0000256" key="1">
    <source>
        <dbReference type="SAM" id="SignalP"/>
    </source>
</evidence>
<name>A0A238UBN5_9FLAO</name>
<feature type="signal peptide" evidence="1">
    <location>
        <begin position="1"/>
        <end position="27"/>
    </location>
</feature>
<keyword evidence="2" id="KW-0449">Lipoprotein</keyword>
<keyword evidence="3" id="KW-1185">Reference proteome</keyword>
<dbReference type="EMBL" id="LT899436">
    <property type="protein sequence ID" value="SNR15988.1"/>
    <property type="molecule type" value="Genomic_DNA"/>
</dbReference>
<reference evidence="2 3" key="1">
    <citation type="submission" date="2017-07" db="EMBL/GenBank/DDBJ databases">
        <authorList>
            <person name="Sun Z.S."/>
            <person name="Albrecht U."/>
            <person name="Echele G."/>
            <person name="Lee C.C."/>
        </authorList>
    </citation>
    <scope>NUCLEOTIDE SEQUENCE [LARGE SCALE GENOMIC DNA]</scope>
    <source>
        <strain evidence="3">type strain: KCTC 22618</strain>
    </source>
</reference>
<accession>A0A238UBN5</accession>
<sequence>MKSFFIKNTKLLFVYILFLNISCTSDGDDNVIEQSNTEISCGYYNGNTLYTGPRGGCYYYSENETKVYVDRSNCKC</sequence>
<feature type="chain" id="PRO_5012308509" evidence="1">
    <location>
        <begin position="28"/>
        <end position="76"/>
    </location>
</feature>
<dbReference type="Proteomes" id="UP000215214">
    <property type="component" value="Chromosome TJEJU"/>
</dbReference>
<organism evidence="2 3">
    <name type="scientific">Tenacibaculum jejuense</name>
    <dbReference type="NCBI Taxonomy" id="584609"/>
    <lineage>
        <taxon>Bacteria</taxon>
        <taxon>Pseudomonadati</taxon>
        <taxon>Bacteroidota</taxon>
        <taxon>Flavobacteriia</taxon>
        <taxon>Flavobacteriales</taxon>
        <taxon>Flavobacteriaceae</taxon>
        <taxon>Tenacibaculum</taxon>
    </lineage>
</organism>
<evidence type="ECO:0000313" key="2">
    <source>
        <dbReference type="EMBL" id="SNR15988.1"/>
    </source>
</evidence>
<gene>
    <name evidence="2" type="ORF">TJEJU_2303</name>
</gene>
<evidence type="ECO:0000313" key="3">
    <source>
        <dbReference type="Proteomes" id="UP000215214"/>
    </source>
</evidence>
<dbReference type="KEGG" id="tje:TJEJU_2303"/>
<protein>
    <submittedName>
        <fullName evidence="2">Probable lipoprotein</fullName>
    </submittedName>
</protein>